<dbReference type="InterPro" id="IPR006675">
    <property type="entry name" value="HDIG_dom"/>
</dbReference>
<dbReference type="EC" id="2.7.7.18" evidence="14"/>
<evidence type="ECO:0000256" key="6">
    <source>
        <dbReference type="ARBA" id="ARBA00022723"/>
    </source>
</evidence>
<dbReference type="AlphaFoldDB" id="A0A9D1H121"/>
<dbReference type="Pfam" id="PF01467">
    <property type="entry name" value="CTP_transf_like"/>
    <property type="match status" value="1"/>
</dbReference>
<dbReference type="CDD" id="cd02165">
    <property type="entry name" value="NMNAT"/>
    <property type="match status" value="1"/>
</dbReference>
<dbReference type="Proteomes" id="UP000824165">
    <property type="component" value="Unassembled WGS sequence"/>
</dbReference>
<dbReference type="NCBIfam" id="TIGR00277">
    <property type="entry name" value="HDIG"/>
    <property type="match status" value="1"/>
</dbReference>
<dbReference type="EMBL" id="DVLU01000011">
    <property type="protein sequence ID" value="HIT84550.1"/>
    <property type="molecule type" value="Genomic_DNA"/>
</dbReference>
<evidence type="ECO:0000256" key="8">
    <source>
        <dbReference type="ARBA" id="ARBA00022801"/>
    </source>
</evidence>
<dbReference type="InterPro" id="IPR014729">
    <property type="entry name" value="Rossmann-like_a/b/a_fold"/>
</dbReference>
<organism evidence="16 17">
    <name type="scientific">Candidatus Ornithomonoglobus intestinigallinarum</name>
    <dbReference type="NCBI Taxonomy" id="2840894"/>
    <lineage>
        <taxon>Bacteria</taxon>
        <taxon>Bacillati</taxon>
        <taxon>Bacillota</taxon>
        <taxon>Clostridia</taxon>
        <taxon>Candidatus Ornithomonoglobus</taxon>
    </lineage>
</organism>
<dbReference type="NCBIfam" id="NF000840">
    <property type="entry name" value="PRK00071.1-3"/>
    <property type="match status" value="1"/>
</dbReference>
<name>A0A9D1H121_9FIRM</name>
<dbReference type="GO" id="GO:0004515">
    <property type="term" value="F:nicotinate-nucleotide adenylyltransferase activity"/>
    <property type="evidence" value="ECO:0007669"/>
    <property type="project" value="UniProtKB-UniRule"/>
</dbReference>
<dbReference type="PANTHER" id="PTHR39321">
    <property type="entry name" value="NICOTINATE-NUCLEOTIDE ADENYLYLTRANSFERASE-RELATED"/>
    <property type="match status" value="1"/>
</dbReference>
<evidence type="ECO:0000256" key="13">
    <source>
        <dbReference type="ARBA" id="ARBA00049417"/>
    </source>
</evidence>
<comment type="pathway">
    <text evidence="2 14">Cofactor biosynthesis; NAD(+) biosynthesis; deamido-NAD(+) from nicotinate D-ribonucleotide: step 1/1.</text>
</comment>
<keyword evidence="7 14" id="KW-0547">Nucleotide-binding</keyword>
<dbReference type="GO" id="GO:0008803">
    <property type="term" value="F:bis(5'-nucleosyl)-tetraphosphatase (symmetrical) activity"/>
    <property type="evidence" value="ECO:0007669"/>
    <property type="project" value="UniProtKB-EC"/>
</dbReference>
<comment type="function">
    <text evidence="1 14">Catalyzes the reversible adenylation of nicotinate mononucleotide (NaMN) to nicotinic acid adenine dinucleotide (NaAD).</text>
</comment>
<gene>
    <name evidence="14 16" type="primary">nadD</name>
    <name evidence="16" type="ORF">IAA60_01460</name>
</gene>
<evidence type="ECO:0000256" key="11">
    <source>
        <dbReference type="ARBA" id="ARBA00023027"/>
    </source>
</evidence>
<dbReference type="InterPro" id="IPR004821">
    <property type="entry name" value="Cyt_trans-like"/>
</dbReference>
<proteinExistence type="inferred from homology"/>
<evidence type="ECO:0000256" key="2">
    <source>
        <dbReference type="ARBA" id="ARBA00005019"/>
    </source>
</evidence>
<dbReference type="InterPro" id="IPR005248">
    <property type="entry name" value="NadD/NMNAT"/>
</dbReference>
<dbReference type="NCBIfam" id="TIGR00125">
    <property type="entry name" value="cyt_tran_rel"/>
    <property type="match status" value="1"/>
</dbReference>
<evidence type="ECO:0000313" key="16">
    <source>
        <dbReference type="EMBL" id="HIT84550.1"/>
    </source>
</evidence>
<keyword evidence="11 14" id="KW-0520">NAD</keyword>
<dbReference type="PANTHER" id="PTHR39321:SF3">
    <property type="entry name" value="PHOSPHOPANTETHEINE ADENYLYLTRANSFERASE"/>
    <property type="match status" value="1"/>
</dbReference>
<evidence type="ECO:0000256" key="4">
    <source>
        <dbReference type="ARBA" id="ARBA00022679"/>
    </source>
</evidence>
<dbReference type="InterPro" id="IPR003607">
    <property type="entry name" value="HD/PDEase_dom"/>
</dbReference>
<comment type="similarity">
    <text evidence="14">Belongs to the NadD family.</text>
</comment>
<evidence type="ECO:0000256" key="5">
    <source>
        <dbReference type="ARBA" id="ARBA00022695"/>
    </source>
</evidence>
<keyword evidence="6" id="KW-0479">Metal-binding</keyword>
<keyword evidence="10" id="KW-0408">Iron</keyword>
<evidence type="ECO:0000256" key="1">
    <source>
        <dbReference type="ARBA" id="ARBA00002324"/>
    </source>
</evidence>
<dbReference type="InterPro" id="IPR005249">
    <property type="entry name" value="YqeK"/>
</dbReference>
<dbReference type="CDD" id="cd00077">
    <property type="entry name" value="HDc"/>
    <property type="match status" value="1"/>
</dbReference>
<accession>A0A9D1H121</accession>
<evidence type="ECO:0000256" key="10">
    <source>
        <dbReference type="ARBA" id="ARBA00023004"/>
    </source>
</evidence>
<comment type="caution">
    <text evidence="16">The sequence shown here is derived from an EMBL/GenBank/DDBJ whole genome shotgun (WGS) entry which is preliminary data.</text>
</comment>
<dbReference type="Gene3D" id="3.40.50.620">
    <property type="entry name" value="HUPs"/>
    <property type="match status" value="1"/>
</dbReference>
<evidence type="ECO:0000256" key="3">
    <source>
        <dbReference type="ARBA" id="ARBA00022642"/>
    </source>
</evidence>
<dbReference type="InterPro" id="IPR006674">
    <property type="entry name" value="HD_domain"/>
</dbReference>
<evidence type="ECO:0000256" key="7">
    <source>
        <dbReference type="ARBA" id="ARBA00022741"/>
    </source>
</evidence>
<protein>
    <recommendedName>
        <fullName evidence="14">Probable nicotinate-nucleotide adenylyltransferase</fullName>
        <ecNumber evidence="14">2.7.7.18</ecNumber>
    </recommendedName>
    <alternativeName>
        <fullName evidence="14">Deamido-NAD(+) diphosphorylase</fullName>
    </alternativeName>
    <alternativeName>
        <fullName evidence="14">Deamido-NAD(+) pyrophosphorylase</fullName>
    </alternativeName>
    <alternativeName>
        <fullName evidence="14">Nicotinate mononucleotide adenylyltransferase</fullName>
        <shortName evidence="14">NaMN adenylyltransferase</shortName>
    </alternativeName>
</protein>
<dbReference type="GO" id="GO:0046872">
    <property type="term" value="F:metal ion binding"/>
    <property type="evidence" value="ECO:0007669"/>
    <property type="project" value="UniProtKB-KW"/>
</dbReference>
<reference evidence="16" key="1">
    <citation type="submission" date="2020-10" db="EMBL/GenBank/DDBJ databases">
        <authorList>
            <person name="Gilroy R."/>
        </authorList>
    </citation>
    <scope>NUCLEOTIDE SEQUENCE</scope>
    <source>
        <strain evidence="16">CHK181-108</strain>
    </source>
</reference>
<dbReference type="HAMAP" id="MF_00244">
    <property type="entry name" value="NaMN_adenylyltr"/>
    <property type="match status" value="1"/>
</dbReference>
<dbReference type="SUPFAM" id="SSF109604">
    <property type="entry name" value="HD-domain/PDEase-like"/>
    <property type="match status" value="1"/>
</dbReference>
<keyword evidence="4 14" id="KW-0808">Transferase</keyword>
<dbReference type="NCBIfam" id="TIGR00488">
    <property type="entry name" value="bis(5'-nucleosyl)-tetraphosphatase (symmetrical) YqeK"/>
    <property type="match status" value="1"/>
</dbReference>
<keyword evidence="3 14" id="KW-0662">Pyridine nucleotide biosynthesis</keyword>
<comment type="catalytic activity">
    <reaction evidence="13">
        <text>P(1),P(4)-bis(5'-adenosyl) tetraphosphate + H2O = 2 ADP + 2 H(+)</text>
        <dbReference type="Rhea" id="RHEA:24252"/>
        <dbReference type="ChEBI" id="CHEBI:15377"/>
        <dbReference type="ChEBI" id="CHEBI:15378"/>
        <dbReference type="ChEBI" id="CHEBI:58141"/>
        <dbReference type="ChEBI" id="CHEBI:456216"/>
        <dbReference type="EC" id="3.6.1.41"/>
    </reaction>
</comment>
<keyword evidence="8" id="KW-0378">Hydrolase</keyword>
<dbReference type="SUPFAM" id="SSF52374">
    <property type="entry name" value="Nucleotidylyl transferase"/>
    <property type="match status" value="1"/>
</dbReference>
<dbReference type="PROSITE" id="PS51831">
    <property type="entry name" value="HD"/>
    <property type="match status" value="1"/>
</dbReference>
<evidence type="ECO:0000256" key="9">
    <source>
        <dbReference type="ARBA" id="ARBA00022840"/>
    </source>
</evidence>
<evidence type="ECO:0000256" key="14">
    <source>
        <dbReference type="HAMAP-Rule" id="MF_00244"/>
    </source>
</evidence>
<reference evidence="16" key="2">
    <citation type="journal article" date="2021" name="PeerJ">
        <title>Extensive microbial diversity within the chicken gut microbiome revealed by metagenomics and culture.</title>
        <authorList>
            <person name="Gilroy R."/>
            <person name="Ravi A."/>
            <person name="Getino M."/>
            <person name="Pursley I."/>
            <person name="Horton D.L."/>
            <person name="Alikhan N.F."/>
            <person name="Baker D."/>
            <person name="Gharbi K."/>
            <person name="Hall N."/>
            <person name="Watson M."/>
            <person name="Adriaenssens E.M."/>
            <person name="Foster-Nyarko E."/>
            <person name="Jarju S."/>
            <person name="Secka A."/>
            <person name="Antonio M."/>
            <person name="Oren A."/>
            <person name="Chaudhuri R.R."/>
            <person name="La Ragione R."/>
            <person name="Hildebrand F."/>
            <person name="Pallen M.J."/>
        </authorList>
    </citation>
    <scope>NUCLEOTIDE SEQUENCE</scope>
    <source>
        <strain evidence="16">CHK181-108</strain>
    </source>
</reference>
<keyword evidence="5 14" id="KW-0548">Nucleotidyltransferase</keyword>
<sequence>MKIGIMGGTFDPIHNAHLIIPRCAKERFKLDKVVFMPGGNPPHKPGVTDKRLRLQMTRLAAGNEFDVCAYEVEKEEYSYTLKTLEYLTAKYPGNEFFFIIGEDSLRDITKWYRPREILRLCTLLVFPRESRETLARLIEKTKSELGGRIFAIDAPVFNVSSSEIRRRVRNGESIDAFVPPSVAEFIKANNLYAEVTALNNGEIISRLKETLGEKRFIHTMGVAETARKLAERFGADAEKAYLAGLLHDCAKSMKTHEQLKKCAELGVELDEYSKLCPPVIHAPLGAETAKREYGVSDEEILNAIRRHTVAGKNMTLLDKIIYTADMIEPSRDFEGVGLLRSLAETDIEKAFFESVKQSILFNIKENKIVHPASLESYNESAPKYKNKT</sequence>
<dbReference type="Gene3D" id="1.10.3210.10">
    <property type="entry name" value="Hypothetical protein af1432"/>
    <property type="match status" value="1"/>
</dbReference>
<feature type="domain" description="HD" evidence="15">
    <location>
        <begin position="215"/>
        <end position="330"/>
    </location>
</feature>
<evidence type="ECO:0000256" key="12">
    <source>
        <dbReference type="ARBA" id="ARBA00048721"/>
    </source>
</evidence>
<comment type="catalytic activity">
    <reaction evidence="12 14">
        <text>nicotinate beta-D-ribonucleotide + ATP + H(+) = deamido-NAD(+) + diphosphate</text>
        <dbReference type="Rhea" id="RHEA:22860"/>
        <dbReference type="ChEBI" id="CHEBI:15378"/>
        <dbReference type="ChEBI" id="CHEBI:30616"/>
        <dbReference type="ChEBI" id="CHEBI:33019"/>
        <dbReference type="ChEBI" id="CHEBI:57502"/>
        <dbReference type="ChEBI" id="CHEBI:58437"/>
        <dbReference type="EC" id="2.7.7.18"/>
    </reaction>
</comment>
<keyword evidence="9 14" id="KW-0067">ATP-binding</keyword>
<dbReference type="NCBIfam" id="TIGR00482">
    <property type="entry name" value="nicotinate (nicotinamide) nucleotide adenylyltransferase"/>
    <property type="match status" value="1"/>
</dbReference>
<evidence type="ECO:0000259" key="15">
    <source>
        <dbReference type="PROSITE" id="PS51831"/>
    </source>
</evidence>
<dbReference type="GO" id="GO:0009435">
    <property type="term" value="P:NAD+ biosynthetic process"/>
    <property type="evidence" value="ECO:0007669"/>
    <property type="project" value="UniProtKB-UniRule"/>
</dbReference>
<dbReference type="GO" id="GO:0005524">
    <property type="term" value="F:ATP binding"/>
    <property type="evidence" value="ECO:0007669"/>
    <property type="project" value="UniProtKB-KW"/>
</dbReference>
<dbReference type="Pfam" id="PF01966">
    <property type="entry name" value="HD"/>
    <property type="match status" value="1"/>
</dbReference>
<evidence type="ECO:0000313" key="17">
    <source>
        <dbReference type="Proteomes" id="UP000824165"/>
    </source>
</evidence>
<dbReference type="SMART" id="SM00471">
    <property type="entry name" value="HDc"/>
    <property type="match status" value="1"/>
</dbReference>